<name>A0A4S4D1Y4_CAMSN</name>
<proteinExistence type="predicted"/>
<evidence type="ECO:0000313" key="11">
    <source>
        <dbReference type="Proteomes" id="UP000306102"/>
    </source>
</evidence>
<evidence type="ECO:0000256" key="2">
    <source>
        <dbReference type="ARBA" id="ARBA00022737"/>
    </source>
</evidence>
<dbReference type="CDD" id="cd00167">
    <property type="entry name" value="SANT"/>
    <property type="match status" value="2"/>
</dbReference>
<dbReference type="InterPro" id="IPR009057">
    <property type="entry name" value="Homeodomain-like_sf"/>
</dbReference>
<keyword evidence="11" id="KW-1185">Reference proteome</keyword>
<dbReference type="GO" id="GO:0003677">
    <property type="term" value="F:DNA binding"/>
    <property type="evidence" value="ECO:0007669"/>
    <property type="project" value="UniProtKB-KW"/>
</dbReference>
<protein>
    <submittedName>
        <fullName evidence="10">Uncharacterized protein</fullName>
    </submittedName>
</protein>
<keyword evidence="3" id="KW-0805">Transcription regulation</keyword>
<evidence type="ECO:0000256" key="5">
    <source>
        <dbReference type="ARBA" id="ARBA00023163"/>
    </source>
</evidence>
<keyword evidence="6" id="KW-0539">Nucleus</keyword>
<evidence type="ECO:0000256" key="6">
    <source>
        <dbReference type="ARBA" id="ARBA00023242"/>
    </source>
</evidence>
<feature type="domain" description="HTH myb-type" evidence="9">
    <location>
        <begin position="62"/>
        <end position="116"/>
    </location>
</feature>
<dbReference type="Gene3D" id="1.10.10.60">
    <property type="entry name" value="Homeodomain-like"/>
    <property type="match status" value="2"/>
</dbReference>
<dbReference type="InterPro" id="IPR017930">
    <property type="entry name" value="Myb_dom"/>
</dbReference>
<dbReference type="SUPFAM" id="SSF46689">
    <property type="entry name" value="Homeodomain-like"/>
    <property type="match status" value="1"/>
</dbReference>
<evidence type="ECO:0000256" key="4">
    <source>
        <dbReference type="ARBA" id="ARBA00023125"/>
    </source>
</evidence>
<evidence type="ECO:0000313" key="10">
    <source>
        <dbReference type="EMBL" id="THF96138.1"/>
    </source>
</evidence>
<comment type="caution">
    <text evidence="10">The sequence shown here is derived from an EMBL/GenBank/DDBJ whole genome shotgun (WGS) entry which is preliminary data.</text>
</comment>
<reference evidence="10 11" key="1">
    <citation type="journal article" date="2018" name="Proc. Natl. Acad. Sci. U.S.A.">
        <title>Draft genome sequence of Camellia sinensis var. sinensis provides insights into the evolution of the tea genome and tea quality.</title>
        <authorList>
            <person name="Wei C."/>
            <person name="Yang H."/>
            <person name="Wang S."/>
            <person name="Zhao J."/>
            <person name="Liu C."/>
            <person name="Gao L."/>
            <person name="Xia E."/>
            <person name="Lu Y."/>
            <person name="Tai Y."/>
            <person name="She G."/>
            <person name="Sun J."/>
            <person name="Cao H."/>
            <person name="Tong W."/>
            <person name="Gao Q."/>
            <person name="Li Y."/>
            <person name="Deng W."/>
            <person name="Jiang X."/>
            <person name="Wang W."/>
            <person name="Chen Q."/>
            <person name="Zhang S."/>
            <person name="Li H."/>
            <person name="Wu J."/>
            <person name="Wang P."/>
            <person name="Li P."/>
            <person name="Shi C."/>
            <person name="Zheng F."/>
            <person name="Jian J."/>
            <person name="Huang B."/>
            <person name="Shan D."/>
            <person name="Shi M."/>
            <person name="Fang C."/>
            <person name="Yue Y."/>
            <person name="Li F."/>
            <person name="Li D."/>
            <person name="Wei S."/>
            <person name="Han B."/>
            <person name="Jiang C."/>
            <person name="Yin Y."/>
            <person name="Xia T."/>
            <person name="Zhang Z."/>
            <person name="Bennetzen J.L."/>
            <person name="Zhao S."/>
            <person name="Wan X."/>
        </authorList>
    </citation>
    <scope>NUCLEOTIDE SEQUENCE [LARGE SCALE GENOMIC DNA]</scope>
    <source>
        <strain evidence="11">cv. Shuchazao</strain>
        <tissue evidence="10">Leaf</tissue>
    </source>
</reference>
<dbReference type="FunFam" id="1.10.10.60:FF:000001">
    <property type="entry name" value="MYB-related transcription factor"/>
    <property type="match status" value="1"/>
</dbReference>
<dbReference type="InterPro" id="IPR051953">
    <property type="entry name" value="Plant_SW-associated_TFs"/>
</dbReference>
<feature type="region of interest" description="Disordered" evidence="7">
    <location>
        <begin position="116"/>
        <end position="137"/>
    </location>
</feature>
<dbReference type="GO" id="GO:0005634">
    <property type="term" value="C:nucleus"/>
    <property type="evidence" value="ECO:0007669"/>
    <property type="project" value="UniProtKB-SubCell"/>
</dbReference>
<sequence length="251" mass="29192">MMRTLHFDKKTLKKGAWSREEDQKLINYINKYRIWIWSEMPKAAGLLRSGKSCRLRWVNYLKPGIRRGNFTREEEETILNMHEMLGNKWSAIAAALPGRTDNEIKNYWHSRLKKRLRKPRTQSQASSSTEVSEWPRNVPDSAQPPFSVCLSPNTGPAVWINENQNIEANLGSKLETFDGLLSSCENQNMEENLYLENLQEMFENPGFALPQSELWFSEPTSPYGFYHDPWFNFNLSVQSDMAGVKEPNVHF</sequence>
<keyword evidence="4" id="KW-0238">DNA-binding</keyword>
<evidence type="ECO:0000259" key="9">
    <source>
        <dbReference type="PROSITE" id="PS51294"/>
    </source>
</evidence>
<feature type="compositionally biased region" description="Polar residues" evidence="7">
    <location>
        <begin position="121"/>
        <end position="131"/>
    </location>
</feature>
<gene>
    <name evidence="10" type="ORF">TEA_020033</name>
</gene>
<dbReference type="EMBL" id="SDRB02013014">
    <property type="protein sequence ID" value="THF96138.1"/>
    <property type="molecule type" value="Genomic_DNA"/>
</dbReference>
<evidence type="ECO:0000256" key="7">
    <source>
        <dbReference type="SAM" id="MobiDB-lite"/>
    </source>
</evidence>
<feature type="domain" description="HTH myb-type" evidence="9">
    <location>
        <begin position="9"/>
        <end position="61"/>
    </location>
</feature>
<dbReference type="SMART" id="SM00717">
    <property type="entry name" value="SANT"/>
    <property type="match status" value="2"/>
</dbReference>
<dbReference type="Proteomes" id="UP000306102">
    <property type="component" value="Unassembled WGS sequence"/>
</dbReference>
<feature type="domain" description="Myb-like" evidence="8">
    <location>
        <begin position="9"/>
        <end position="61"/>
    </location>
</feature>
<dbReference type="InterPro" id="IPR001005">
    <property type="entry name" value="SANT/Myb"/>
</dbReference>
<keyword evidence="2" id="KW-0677">Repeat</keyword>
<keyword evidence="5" id="KW-0804">Transcription</keyword>
<dbReference type="AlphaFoldDB" id="A0A4S4D1Y4"/>
<dbReference type="PROSITE" id="PS50090">
    <property type="entry name" value="MYB_LIKE"/>
    <property type="match status" value="2"/>
</dbReference>
<evidence type="ECO:0000256" key="3">
    <source>
        <dbReference type="ARBA" id="ARBA00023015"/>
    </source>
</evidence>
<evidence type="ECO:0000256" key="1">
    <source>
        <dbReference type="ARBA" id="ARBA00004123"/>
    </source>
</evidence>
<dbReference type="PANTHER" id="PTHR47997:SF28">
    <property type="entry name" value="TRANSCRIPTION FACTOR MYB15-LIKE"/>
    <property type="match status" value="1"/>
</dbReference>
<dbReference type="Pfam" id="PF00249">
    <property type="entry name" value="Myb_DNA-binding"/>
    <property type="match status" value="2"/>
</dbReference>
<dbReference type="PROSITE" id="PS51294">
    <property type="entry name" value="HTH_MYB"/>
    <property type="match status" value="2"/>
</dbReference>
<comment type="subcellular location">
    <subcellularLocation>
        <location evidence="1">Nucleus</location>
    </subcellularLocation>
</comment>
<accession>A0A4S4D1Y4</accession>
<feature type="domain" description="Myb-like" evidence="8">
    <location>
        <begin position="62"/>
        <end position="112"/>
    </location>
</feature>
<organism evidence="10 11">
    <name type="scientific">Camellia sinensis var. sinensis</name>
    <name type="common">China tea</name>
    <dbReference type="NCBI Taxonomy" id="542762"/>
    <lineage>
        <taxon>Eukaryota</taxon>
        <taxon>Viridiplantae</taxon>
        <taxon>Streptophyta</taxon>
        <taxon>Embryophyta</taxon>
        <taxon>Tracheophyta</taxon>
        <taxon>Spermatophyta</taxon>
        <taxon>Magnoliopsida</taxon>
        <taxon>eudicotyledons</taxon>
        <taxon>Gunneridae</taxon>
        <taxon>Pentapetalae</taxon>
        <taxon>asterids</taxon>
        <taxon>Ericales</taxon>
        <taxon>Theaceae</taxon>
        <taxon>Camellia</taxon>
    </lineage>
</organism>
<dbReference type="PANTHER" id="PTHR47997">
    <property type="entry name" value="MYB DOMAIN PROTEIN 55"/>
    <property type="match status" value="1"/>
</dbReference>
<evidence type="ECO:0000259" key="8">
    <source>
        <dbReference type="PROSITE" id="PS50090"/>
    </source>
</evidence>